<dbReference type="Pfam" id="PF13185">
    <property type="entry name" value="GAF_2"/>
    <property type="match status" value="1"/>
</dbReference>
<evidence type="ECO:0000259" key="9">
    <source>
        <dbReference type="PROSITE" id="PS50109"/>
    </source>
</evidence>
<evidence type="ECO:0000256" key="3">
    <source>
        <dbReference type="ARBA" id="ARBA00022553"/>
    </source>
</evidence>
<comment type="catalytic activity">
    <reaction evidence="1">
        <text>ATP + protein L-histidine = ADP + protein N-phospho-L-histidine.</text>
        <dbReference type="EC" id="2.7.13.3"/>
    </reaction>
</comment>
<dbReference type="InterPro" id="IPR011495">
    <property type="entry name" value="Sig_transdc_His_kin_sub2_dim/P"/>
</dbReference>
<name>C7C7Y7_METED</name>
<keyword evidence="5" id="KW-0547">Nucleotide-binding</keyword>
<dbReference type="SUPFAM" id="SSF55781">
    <property type="entry name" value="GAF domain-like"/>
    <property type="match status" value="1"/>
</dbReference>
<dbReference type="InterPro" id="IPR003594">
    <property type="entry name" value="HATPase_dom"/>
</dbReference>
<dbReference type="Pfam" id="PF02518">
    <property type="entry name" value="HATPase_c"/>
    <property type="match status" value="1"/>
</dbReference>
<dbReference type="GeneID" id="72987618"/>
<proteinExistence type="predicted"/>
<sequence>MTNHATAPAVAPEQGGGLAEELAYRLHQQQLTAEYGRFALRTRDAAALLQEATRVCALGLQSEFCKAMEYLPDEGQFIVRAGVGWKPGVVGQARTGADAASPTGYAFQTGQAVISNHLAGETRFRTPDILREHGVKRAINVLIQGDGAPFGVLEVDSPEEGRFTEADLAFLQGFANLLGVAIDRQQAEEALQASQARAEANEARAQASEARLQQALAHQEVLTREISHRVKNSLAIVAGLLSMQGRMASDPNLQRGLEDARARVATIAQVHDRLWRKDEVHTVNLAEFMGELCEQLRSSATPGQTLTCDCAPVMVATDQAVPLGLLANELVTNALKYACPSGTGVVRITIQPYEPGQLRLMVCDKGPGLPPDFDAAKSKSLGMKLIATLGRQLGGRPEWLSTNPGTRFVLDFYPQKRPAHEL</sequence>
<dbReference type="Gene3D" id="3.30.565.10">
    <property type="entry name" value="Histidine kinase-like ATPase, C-terminal domain"/>
    <property type="match status" value="1"/>
</dbReference>
<dbReference type="PANTHER" id="PTHR41523:SF8">
    <property type="entry name" value="ETHYLENE RESPONSE SENSOR PROTEIN"/>
    <property type="match status" value="1"/>
</dbReference>
<keyword evidence="7" id="KW-0067">ATP-binding</keyword>
<dbReference type="PROSITE" id="PS50109">
    <property type="entry name" value="HIS_KIN"/>
    <property type="match status" value="1"/>
</dbReference>
<dbReference type="AlphaFoldDB" id="C7C7Y7"/>
<dbReference type="GO" id="GO:0005524">
    <property type="term" value="F:ATP binding"/>
    <property type="evidence" value="ECO:0007669"/>
    <property type="project" value="UniProtKB-KW"/>
</dbReference>
<feature type="domain" description="Histidine kinase" evidence="9">
    <location>
        <begin position="225"/>
        <end position="416"/>
    </location>
</feature>
<organism evidence="10 11">
    <name type="scientific">Methylorubrum extorquens (strain DSM 6343 / CIP 106787 / DM4)</name>
    <name type="common">Methylobacterium extorquens</name>
    <dbReference type="NCBI Taxonomy" id="661410"/>
    <lineage>
        <taxon>Bacteria</taxon>
        <taxon>Pseudomonadati</taxon>
        <taxon>Pseudomonadota</taxon>
        <taxon>Alphaproteobacteria</taxon>
        <taxon>Hyphomicrobiales</taxon>
        <taxon>Methylobacteriaceae</taxon>
        <taxon>Methylorubrum</taxon>
    </lineage>
</organism>
<dbReference type="Pfam" id="PF07568">
    <property type="entry name" value="HisKA_2"/>
    <property type="match status" value="1"/>
</dbReference>
<evidence type="ECO:0000313" key="11">
    <source>
        <dbReference type="Proteomes" id="UP000008070"/>
    </source>
</evidence>
<dbReference type="EMBL" id="FP103042">
    <property type="protein sequence ID" value="CAX21916.1"/>
    <property type="molecule type" value="Genomic_DNA"/>
</dbReference>
<keyword evidence="6 10" id="KW-0418">Kinase</keyword>
<dbReference type="PANTHER" id="PTHR41523">
    <property type="entry name" value="TWO-COMPONENT SYSTEM SENSOR PROTEIN"/>
    <property type="match status" value="1"/>
</dbReference>
<evidence type="ECO:0000256" key="2">
    <source>
        <dbReference type="ARBA" id="ARBA00012438"/>
    </source>
</evidence>
<dbReference type="InterPro" id="IPR005467">
    <property type="entry name" value="His_kinase_dom"/>
</dbReference>
<evidence type="ECO:0000256" key="1">
    <source>
        <dbReference type="ARBA" id="ARBA00000085"/>
    </source>
</evidence>
<dbReference type="RefSeq" id="WP_012779057.1">
    <property type="nucleotide sequence ID" value="NC_012988.1"/>
</dbReference>
<evidence type="ECO:0000313" key="10">
    <source>
        <dbReference type="EMBL" id="CAX21916.1"/>
    </source>
</evidence>
<keyword evidence="8" id="KW-0175">Coiled coil</keyword>
<evidence type="ECO:0000256" key="5">
    <source>
        <dbReference type="ARBA" id="ARBA00022741"/>
    </source>
</evidence>
<dbReference type="GO" id="GO:0004673">
    <property type="term" value="F:protein histidine kinase activity"/>
    <property type="evidence" value="ECO:0007669"/>
    <property type="project" value="UniProtKB-EC"/>
</dbReference>
<dbReference type="Proteomes" id="UP000008070">
    <property type="component" value="Chromosome"/>
</dbReference>
<protein>
    <recommendedName>
        <fullName evidence="2">histidine kinase</fullName>
        <ecNumber evidence="2">2.7.13.3</ecNumber>
    </recommendedName>
</protein>
<evidence type="ECO:0000256" key="8">
    <source>
        <dbReference type="SAM" id="Coils"/>
    </source>
</evidence>
<evidence type="ECO:0000256" key="7">
    <source>
        <dbReference type="ARBA" id="ARBA00022840"/>
    </source>
</evidence>
<keyword evidence="3" id="KW-0597">Phosphoprotein</keyword>
<dbReference type="InterPro" id="IPR029016">
    <property type="entry name" value="GAF-like_dom_sf"/>
</dbReference>
<dbReference type="KEGG" id="mdi:METDI0249"/>
<dbReference type="InterPro" id="IPR003018">
    <property type="entry name" value="GAF"/>
</dbReference>
<accession>C7C7Y7</accession>
<evidence type="ECO:0000256" key="4">
    <source>
        <dbReference type="ARBA" id="ARBA00022679"/>
    </source>
</evidence>
<keyword evidence="4 10" id="KW-0808">Transferase</keyword>
<evidence type="ECO:0000256" key="6">
    <source>
        <dbReference type="ARBA" id="ARBA00022777"/>
    </source>
</evidence>
<dbReference type="SMART" id="SM00065">
    <property type="entry name" value="GAF"/>
    <property type="match status" value="1"/>
</dbReference>
<dbReference type="EC" id="2.7.13.3" evidence="2"/>
<gene>
    <name evidence="10" type="ORF">METD_I0249</name>
</gene>
<dbReference type="HOGENOM" id="CLU_660242_0_0_5"/>
<dbReference type="InterPro" id="IPR036890">
    <property type="entry name" value="HATPase_C_sf"/>
</dbReference>
<feature type="coiled-coil region" evidence="8">
    <location>
        <begin position="184"/>
        <end position="213"/>
    </location>
</feature>
<dbReference type="Gene3D" id="3.30.450.40">
    <property type="match status" value="1"/>
</dbReference>
<dbReference type="SUPFAM" id="SSF55874">
    <property type="entry name" value="ATPase domain of HSP90 chaperone/DNA topoisomerase II/histidine kinase"/>
    <property type="match status" value="1"/>
</dbReference>
<dbReference type="SMART" id="SM00387">
    <property type="entry name" value="HATPase_c"/>
    <property type="match status" value="1"/>
</dbReference>
<reference evidence="11" key="1">
    <citation type="journal article" date="2009" name="PLoS ONE">
        <title>Methylobacterium genome sequences: a reference blueprint to investigate microbial metabolism of C1 compounds from natural and industrial sources.</title>
        <authorList>
            <person name="Vuilleumier S."/>
            <person name="Chistoserdova L."/>
            <person name="Lee M.-C."/>
            <person name="Bringel F."/>
            <person name="Lajus A."/>
            <person name="Zhou Y."/>
            <person name="Gourion B."/>
            <person name="Barbe V."/>
            <person name="Chang J."/>
            <person name="Cruveiller S."/>
            <person name="Dossat C."/>
            <person name="Gillett W."/>
            <person name="Gruffaz C."/>
            <person name="Haugen E."/>
            <person name="Hourcade E."/>
            <person name="Levy R."/>
            <person name="Mangenot S."/>
            <person name="Muller E."/>
            <person name="Nadalig T."/>
            <person name="Pagni M."/>
            <person name="Penny C."/>
            <person name="Peyraud R."/>
            <person name="Robinson D.G."/>
            <person name="Roche D."/>
            <person name="Rouy Z."/>
            <person name="Saenampechek C."/>
            <person name="Salvignol G."/>
            <person name="Vallenet D."/>
            <person name="Wu Z."/>
            <person name="Marx C.J."/>
            <person name="Vorholt J.A."/>
            <person name="Olson M.V."/>
            <person name="Kaul R."/>
            <person name="Weissenbach J."/>
            <person name="Medigue C."/>
            <person name="Lidstrom M.E."/>
        </authorList>
    </citation>
    <scope>NUCLEOTIDE SEQUENCE [LARGE SCALE GENOMIC DNA]</scope>
    <source>
        <strain evidence="11">DSM 6343 / CIP 106787 / DM4</strain>
    </source>
</reference>